<evidence type="ECO:0000313" key="4">
    <source>
        <dbReference type="Proteomes" id="UP000551501"/>
    </source>
</evidence>
<dbReference type="Pfam" id="PF25362">
    <property type="entry name" value="bPH_11"/>
    <property type="match status" value="1"/>
</dbReference>
<evidence type="ECO:0000259" key="2">
    <source>
        <dbReference type="Pfam" id="PF25362"/>
    </source>
</evidence>
<feature type="transmembrane region" description="Helical" evidence="1">
    <location>
        <begin position="6"/>
        <end position="26"/>
    </location>
</feature>
<keyword evidence="1" id="KW-0472">Membrane</keyword>
<reference evidence="3 4" key="1">
    <citation type="submission" date="2020-08" db="EMBL/GenBank/DDBJ databases">
        <title>Sequencing the genomes of 1000 actinobacteria strains.</title>
        <authorList>
            <person name="Klenk H.-P."/>
        </authorList>
    </citation>
    <scope>NUCLEOTIDE SEQUENCE [LARGE SCALE GENOMIC DNA]</scope>
    <source>
        <strain evidence="3 4">DSM 45298</strain>
    </source>
</reference>
<evidence type="ECO:0000256" key="1">
    <source>
        <dbReference type="SAM" id="Phobius"/>
    </source>
</evidence>
<evidence type="ECO:0000313" key="3">
    <source>
        <dbReference type="EMBL" id="MBB4136484.1"/>
    </source>
</evidence>
<proteinExistence type="predicted"/>
<feature type="domain" description="PH" evidence="2">
    <location>
        <begin position="40"/>
        <end position="163"/>
    </location>
</feature>
<dbReference type="AlphaFoldDB" id="A0A840F1J0"/>
<dbReference type="RefSeq" id="WP_183371468.1">
    <property type="nucleotide sequence ID" value="NZ_BAABHL010000082.1"/>
</dbReference>
<protein>
    <recommendedName>
        <fullName evidence="2">PH domain-containing protein</fullName>
    </recommendedName>
</protein>
<dbReference type="InterPro" id="IPR057446">
    <property type="entry name" value="PH_bac"/>
</dbReference>
<dbReference type="Proteomes" id="UP000551501">
    <property type="component" value="Unassembled WGS sequence"/>
</dbReference>
<keyword evidence="4" id="KW-1185">Reference proteome</keyword>
<organism evidence="3 4">
    <name type="scientific">Gordonia humi</name>
    <dbReference type="NCBI Taxonomy" id="686429"/>
    <lineage>
        <taxon>Bacteria</taxon>
        <taxon>Bacillati</taxon>
        <taxon>Actinomycetota</taxon>
        <taxon>Actinomycetes</taxon>
        <taxon>Mycobacteriales</taxon>
        <taxon>Gordoniaceae</taxon>
        <taxon>Gordonia</taxon>
    </lineage>
</organism>
<keyword evidence="1" id="KW-1133">Transmembrane helix</keyword>
<sequence>MSNTLYYLLIALGALFVWLILVALALRGWRNRGRRQEEAVGEFPDLPAELGEPVRGPHTGLYVGSTLAPSWQNRIAIGDKGDRALAELTDYEEGIALTRRGASPIWIPRESIVAVRTENGLAGKVMSRDGVLVIRWTLPTGTQIDTGLRGDDKSAYPEWVAAYEELTERAFADLDAAERESGTTKKKED</sequence>
<comment type="caution">
    <text evidence="3">The sequence shown here is derived from an EMBL/GenBank/DDBJ whole genome shotgun (WGS) entry which is preliminary data.</text>
</comment>
<dbReference type="EMBL" id="JACIFP010000001">
    <property type="protein sequence ID" value="MBB4136484.1"/>
    <property type="molecule type" value="Genomic_DNA"/>
</dbReference>
<gene>
    <name evidence="3" type="ORF">BKA16_003036</name>
</gene>
<keyword evidence="1" id="KW-0812">Transmembrane</keyword>
<name>A0A840F1J0_9ACTN</name>
<accession>A0A840F1J0</accession>